<accession>A0A7S6BF79</accession>
<evidence type="ECO:0000313" key="2">
    <source>
        <dbReference type="Proteomes" id="UP000594363"/>
    </source>
</evidence>
<dbReference type="Proteomes" id="UP000594363">
    <property type="component" value="Segment"/>
</dbReference>
<reference evidence="1 2" key="1">
    <citation type="submission" date="2020-05" db="EMBL/GenBank/DDBJ databases">
        <authorList>
            <person name="Bohanan V.A."/>
            <person name="Brazelton B.R."/>
            <person name="Coffey L.M."/>
            <person name="Donovan A.R."/>
            <person name="Gales A.C."/>
            <person name="Glasscock A.J."/>
            <person name="Grill M."/>
            <person name="Harper M.C."/>
            <person name="Hollowell C.E."/>
            <person name="Liu T.Y."/>
            <person name="Mansour C."/>
            <person name="McDowell A.D."/>
            <person name="Miller T.E."/>
            <person name="Nash A.G."/>
            <person name="Seo J."/>
            <person name="Sherman Z.A."/>
            <person name="Albert R.M."/>
            <person name="Ayala A."/>
            <person name="Monti D.L."/>
            <person name="Garlena R.A."/>
            <person name="Russell D.A."/>
            <person name="Pope W.H."/>
            <person name="Jacobs-Sera D."/>
            <person name="Hatfull G.F."/>
        </authorList>
    </citation>
    <scope>NUCLEOTIDE SEQUENCE [LARGE SCALE GENOMIC DNA]</scope>
</reference>
<protein>
    <submittedName>
        <fullName evidence="1">Uncharacterized protein</fullName>
    </submittedName>
</protein>
<organism evidence="1 2">
    <name type="scientific">Arthrobacter phage Jinkies</name>
    <dbReference type="NCBI Taxonomy" id="2743903"/>
    <lineage>
        <taxon>Viruses</taxon>
        <taxon>Duplodnaviria</taxon>
        <taxon>Heunggongvirae</taxon>
        <taxon>Uroviricota</taxon>
        <taxon>Caudoviricetes</taxon>
        <taxon>Berryhillviridae</taxon>
        <taxon>Jinkiesvirus</taxon>
        <taxon>Jinkiesvirus jinkies</taxon>
    </lineage>
</organism>
<proteinExistence type="predicted"/>
<gene>
    <name evidence="1" type="primary">5</name>
    <name evidence="1" type="ORF">Jinkies_5</name>
</gene>
<dbReference type="EMBL" id="MT498043">
    <property type="protein sequence ID" value="QKY78953.1"/>
    <property type="molecule type" value="Genomic_DNA"/>
</dbReference>
<sequence>MRKFLHRLFGLHMVEYYTGAGRGGTVLDGFTRGVCCCGYEGDVDMTGRFY</sequence>
<name>A0A7S6BF79_9CAUD</name>
<evidence type="ECO:0000313" key="1">
    <source>
        <dbReference type="EMBL" id="QKY78953.1"/>
    </source>
</evidence>
<keyword evidence="2" id="KW-1185">Reference proteome</keyword>